<feature type="region of interest" description="Disordered" evidence="6">
    <location>
        <begin position="186"/>
        <end position="209"/>
    </location>
</feature>
<dbReference type="Pfam" id="PF00551">
    <property type="entry name" value="Formyl_trans_N"/>
    <property type="match status" value="1"/>
</dbReference>
<dbReference type="InterPro" id="IPR011034">
    <property type="entry name" value="Formyl_transferase-like_C_sf"/>
</dbReference>
<dbReference type="InterPro" id="IPR041711">
    <property type="entry name" value="Met-tRNA-FMT_N"/>
</dbReference>
<dbReference type="HAMAP" id="MF_00182">
    <property type="entry name" value="Formyl_trans"/>
    <property type="match status" value="1"/>
</dbReference>
<evidence type="ECO:0000313" key="10">
    <source>
        <dbReference type="Proteomes" id="UP000521379"/>
    </source>
</evidence>
<dbReference type="AlphaFoldDB" id="A0A846TT26"/>
<name>A0A846TT26_9MICC</name>
<dbReference type="InterPro" id="IPR036477">
    <property type="entry name" value="Formyl_transf_N_sf"/>
</dbReference>
<comment type="similarity">
    <text evidence="1 5">Belongs to the Fmt family.</text>
</comment>
<dbReference type="InterPro" id="IPR044135">
    <property type="entry name" value="Met-tRNA-FMT_C"/>
</dbReference>
<evidence type="ECO:0000256" key="4">
    <source>
        <dbReference type="ARBA" id="ARBA00022917"/>
    </source>
</evidence>
<evidence type="ECO:0000313" key="9">
    <source>
        <dbReference type="EMBL" id="NKE08954.1"/>
    </source>
</evidence>
<feature type="binding site" evidence="5">
    <location>
        <begin position="109"/>
        <end position="112"/>
    </location>
    <ligand>
        <name>(6S)-5,6,7,8-tetrahydrofolate</name>
        <dbReference type="ChEBI" id="CHEBI:57453"/>
    </ligand>
</feature>
<dbReference type="InterPro" id="IPR005794">
    <property type="entry name" value="Fmt"/>
</dbReference>
<dbReference type="RefSeq" id="WP_119932229.1">
    <property type="nucleotide sequence ID" value="NZ_JAAVUN010000003.1"/>
</dbReference>
<evidence type="ECO:0000256" key="5">
    <source>
        <dbReference type="HAMAP-Rule" id="MF_00182"/>
    </source>
</evidence>
<evidence type="ECO:0000256" key="6">
    <source>
        <dbReference type="SAM" id="MobiDB-lite"/>
    </source>
</evidence>
<dbReference type="Proteomes" id="UP000521379">
    <property type="component" value="Unassembled WGS sequence"/>
</dbReference>
<dbReference type="InterPro" id="IPR002376">
    <property type="entry name" value="Formyl_transf_N"/>
</dbReference>
<dbReference type="NCBIfam" id="TIGR00460">
    <property type="entry name" value="fmt"/>
    <property type="match status" value="1"/>
</dbReference>
<feature type="compositionally biased region" description="Low complexity" evidence="6">
    <location>
        <begin position="188"/>
        <end position="197"/>
    </location>
</feature>
<evidence type="ECO:0000256" key="3">
    <source>
        <dbReference type="ARBA" id="ARBA00022679"/>
    </source>
</evidence>
<dbReference type="CDD" id="cd08646">
    <property type="entry name" value="FMT_core_Met-tRNA-FMT_N"/>
    <property type="match status" value="1"/>
</dbReference>
<protein>
    <recommendedName>
        <fullName evidence="2 5">Methionyl-tRNA formyltransferase</fullName>
        <ecNumber evidence="2 5">2.1.2.9</ecNumber>
    </recommendedName>
</protein>
<evidence type="ECO:0000256" key="1">
    <source>
        <dbReference type="ARBA" id="ARBA00010699"/>
    </source>
</evidence>
<keyword evidence="3 5" id="KW-0808">Transferase</keyword>
<comment type="catalytic activity">
    <reaction evidence="5">
        <text>L-methionyl-tRNA(fMet) + (6R)-10-formyltetrahydrofolate = N-formyl-L-methionyl-tRNA(fMet) + (6S)-5,6,7,8-tetrahydrofolate + H(+)</text>
        <dbReference type="Rhea" id="RHEA:24380"/>
        <dbReference type="Rhea" id="RHEA-COMP:9952"/>
        <dbReference type="Rhea" id="RHEA-COMP:9953"/>
        <dbReference type="ChEBI" id="CHEBI:15378"/>
        <dbReference type="ChEBI" id="CHEBI:57453"/>
        <dbReference type="ChEBI" id="CHEBI:78530"/>
        <dbReference type="ChEBI" id="CHEBI:78844"/>
        <dbReference type="ChEBI" id="CHEBI:195366"/>
        <dbReference type="EC" id="2.1.2.9"/>
    </reaction>
</comment>
<keyword evidence="4 5" id="KW-0648">Protein biosynthesis</keyword>
<dbReference type="GO" id="GO:0005829">
    <property type="term" value="C:cytosol"/>
    <property type="evidence" value="ECO:0007669"/>
    <property type="project" value="TreeGrafter"/>
</dbReference>
<dbReference type="InterPro" id="IPR005793">
    <property type="entry name" value="Formyl_trans_C"/>
</dbReference>
<keyword evidence="10" id="KW-1185">Reference proteome</keyword>
<dbReference type="EC" id="2.1.2.9" evidence="2 5"/>
<dbReference type="Gene3D" id="3.40.50.12230">
    <property type="match status" value="1"/>
</dbReference>
<dbReference type="SUPFAM" id="SSF53328">
    <property type="entry name" value="Formyltransferase"/>
    <property type="match status" value="1"/>
</dbReference>
<dbReference type="EMBL" id="JAAVUN010000003">
    <property type="protein sequence ID" value="NKE08954.1"/>
    <property type="molecule type" value="Genomic_DNA"/>
</dbReference>
<dbReference type="Pfam" id="PF02911">
    <property type="entry name" value="Formyl_trans_C"/>
    <property type="match status" value="1"/>
</dbReference>
<dbReference type="GO" id="GO:0004479">
    <property type="term" value="F:methionyl-tRNA formyltransferase activity"/>
    <property type="evidence" value="ECO:0007669"/>
    <property type="project" value="UniProtKB-UniRule"/>
</dbReference>
<gene>
    <name evidence="5 9" type="primary">fmt</name>
    <name evidence="9" type="ORF">GTW58_03125</name>
</gene>
<feature type="domain" description="Formyl transferase C-terminal" evidence="8">
    <location>
        <begin position="201"/>
        <end position="302"/>
    </location>
</feature>
<dbReference type="CDD" id="cd08704">
    <property type="entry name" value="Met_tRNA_FMT_C"/>
    <property type="match status" value="1"/>
</dbReference>
<comment type="function">
    <text evidence="5">Attaches a formyl group to the free amino group of methionyl-tRNA(fMet). The formyl group appears to play a dual role in the initiator identity of N-formylmethionyl-tRNA by promoting its recognition by IF2 and preventing the misappropriation of this tRNA by the elongation apparatus.</text>
</comment>
<organism evidence="9 10">
    <name type="scientific">Kocuria subflava</name>
    <dbReference type="NCBI Taxonomy" id="1736139"/>
    <lineage>
        <taxon>Bacteria</taxon>
        <taxon>Bacillati</taxon>
        <taxon>Actinomycetota</taxon>
        <taxon>Actinomycetes</taxon>
        <taxon>Micrococcales</taxon>
        <taxon>Micrococcaceae</taxon>
        <taxon>Kocuria</taxon>
    </lineage>
</organism>
<dbReference type="SUPFAM" id="SSF50486">
    <property type="entry name" value="FMT C-terminal domain-like"/>
    <property type="match status" value="1"/>
</dbReference>
<evidence type="ECO:0000259" key="8">
    <source>
        <dbReference type="Pfam" id="PF02911"/>
    </source>
</evidence>
<proteinExistence type="inferred from homology"/>
<sequence length="314" mass="32787">MKVLFAGTPQAAVEPLKHLVDQEDLDVVAVLTRPDAPVGRKKTLTPSPVAQAAAELGLAVIKADRVDAAVIDQILVTGAQVGAVVAYGALLKPAALEALPMGWVNLHFSALPAWRGAAPVQQSLLAGETTAAATTFVLDEGMDTGPVLRRFTDPVRADDVAGTVLNRLSEVGAPVLAESLRDLANGVTPTPQTGQGTKAPKLTGTDGRIDWNQPAERIAARVRAVTPEPGAWTELDGARFKITGHVVQRHEPDAQEVPAPPGQVMIHHGSVLVGTGSHPVELTLVQPAGKKSMAASDWARGRMTGADTSEVKFA</sequence>
<accession>A0A846TT26</accession>
<evidence type="ECO:0000256" key="2">
    <source>
        <dbReference type="ARBA" id="ARBA00012261"/>
    </source>
</evidence>
<reference evidence="9 10" key="1">
    <citation type="submission" date="2020-02" db="EMBL/GenBank/DDBJ databases">
        <authorList>
            <person name="Sun Q."/>
        </authorList>
    </citation>
    <scope>NUCLEOTIDE SEQUENCE [LARGE SCALE GENOMIC DNA]</scope>
    <source>
        <strain evidence="9 10">YIM 13062</strain>
    </source>
</reference>
<evidence type="ECO:0000259" key="7">
    <source>
        <dbReference type="Pfam" id="PF00551"/>
    </source>
</evidence>
<comment type="caution">
    <text evidence="9">The sequence shown here is derived from an EMBL/GenBank/DDBJ whole genome shotgun (WGS) entry which is preliminary data.</text>
</comment>
<dbReference type="PANTHER" id="PTHR11138:SF5">
    <property type="entry name" value="METHIONYL-TRNA FORMYLTRANSFERASE, MITOCHONDRIAL"/>
    <property type="match status" value="1"/>
</dbReference>
<feature type="domain" description="Formyl transferase N-terminal" evidence="7">
    <location>
        <begin position="2"/>
        <end position="178"/>
    </location>
</feature>
<dbReference type="PANTHER" id="PTHR11138">
    <property type="entry name" value="METHIONYL-TRNA FORMYLTRANSFERASE"/>
    <property type="match status" value="1"/>
</dbReference>